<protein>
    <recommendedName>
        <fullName evidence="3">DUF1127 domain-containing protein</fullName>
    </recommendedName>
</protein>
<evidence type="ECO:0008006" key="3">
    <source>
        <dbReference type="Google" id="ProtNLM"/>
    </source>
</evidence>
<gene>
    <name evidence="1" type="ORF">GCM10023209_14560</name>
</gene>
<comment type="caution">
    <text evidence="1">The sequence shown here is derived from an EMBL/GenBank/DDBJ whole genome shotgun (WGS) entry which is preliminary data.</text>
</comment>
<reference evidence="2" key="1">
    <citation type="journal article" date="2019" name="Int. J. Syst. Evol. Microbiol.">
        <title>The Global Catalogue of Microorganisms (GCM) 10K type strain sequencing project: providing services to taxonomists for standard genome sequencing and annotation.</title>
        <authorList>
            <consortium name="The Broad Institute Genomics Platform"/>
            <consortium name="The Broad Institute Genome Sequencing Center for Infectious Disease"/>
            <person name="Wu L."/>
            <person name="Ma J."/>
        </authorList>
    </citation>
    <scope>NUCLEOTIDE SEQUENCE [LARGE SCALE GENOMIC DNA]</scope>
    <source>
        <strain evidence="2">JCM 18015</strain>
    </source>
</reference>
<evidence type="ECO:0000313" key="1">
    <source>
        <dbReference type="EMBL" id="GAA5071164.1"/>
    </source>
</evidence>
<organism evidence="1 2">
    <name type="scientific">[Roseibacterium] beibuensis</name>
    <dbReference type="NCBI Taxonomy" id="1193142"/>
    <lineage>
        <taxon>Bacteria</taxon>
        <taxon>Pseudomonadati</taxon>
        <taxon>Pseudomonadota</taxon>
        <taxon>Alphaproteobacteria</taxon>
        <taxon>Rhodobacterales</taxon>
        <taxon>Roseobacteraceae</taxon>
        <taxon>Roseicyclus</taxon>
    </lineage>
</organism>
<dbReference type="EMBL" id="BAABHW010000002">
    <property type="protein sequence ID" value="GAA5071164.1"/>
    <property type="molecule type" value="Genomic_DNA"/>
</dbReference>
<dbReference type="Proteomes" id="UP001499910">
    <property type="component" value="Unassembled WGS sequence"/>
</dbReference>
<sequence length="77" mass="8128">MTTSSLAHAAASPFAHFGARVAEIFAAIAHALSVSAGAEQRIDRIHALQALSDAELAERGIARDDIVAHVFDDFIKS</sequence>
<proteinExistence type="predicted"/>
<dbReference type="RefSeq" id="WP_259550026.1">
    <property type="nucleotide sequence ID" value="NZ_BAABHW010000002.1"/>
</dbReference>
<keyword evidence="2" id="KW-1185">Reference proteome</keyword>
<name>A0ABP9L511_9RHOB</name>
<accession>A0ABP9L511</accession>
<evidence type="ECO:0000313" key="2">
    <source>
        <dbReference type="Proteomes" id="UP001499910"/>
    </source>
</evidence>